<dbReference type="InterPro" id="IPR050627">
    <property type="entry name" value="Nitroreductase/BluB"/>
</dbReference>
<keyword evidence="4" id="KW-1185">Reference proteome</keyword>
<dbReference type="KEGG" id="mdv:C5Q96_03755"/>
<accession>A0A2S0L3X7</accession>
<dbReference type="PANTHER" id="PTHR23026">
    <property type="entry name" value="NADPH NITROREDUCTASE"/>
    <property type="match status" value="1"/>
</dbReference>
<dbReference type="GO" id="GO:0016491">
    <property type="term" value="F:oxidoreductase activity"/>
    <property type="evidence" value="ECO:0007669"/>
    <property type="project" value="InterPro"/>
</dbReference>
<gene>
    <name evidence="2" type="ORF">C5Q96_03755</name>
    <name evidence="3" type="ORF">HXM71_00730</name>
</gene>
<evidence type="ECO:0000313" key="2">
    <source>
        <dbReference type="EMBL" id="AVM48001.1"/>
    </source>
</evidence>
<dbReference type="EMBL" id="CP027228">
    <property type="protein sequence ID" value="AVM48001.1"/>
    <property type="molecule type" value="Genomic_DNA"/>
</dbReference>
<dbReference type="InterPro" id="IPR029479">
    <property type="entry name" value="Nitroreductase"/>
</dbReference>
<evidence type="ECO:0000259" key="1">
    <source>
        <dbReference type="Pfam" id="PF00881"/>
    </source>
</evidence>
<dbReference type="PANTHER" id="PTHR23026:SF117">
    <property type="entry name" value="NITROREDUCTASE"/>
    <property type="match status" value="1"/>
</dbReference>
<dbReference type="CDD" id="cd02151">
    <property type="entry name" value="nitroreductase"/>
    <property type="match status" value="1"/>
</dbReference>
<dbReference type="SUPFAM" id="SSF55469">
    <property type="entry name" value="FMN-dependent nitroreductase-like"/>
    <property type="match status" value="1"/>
</dbReference>
<dbReference type="RefSeq" id="WP_106057078.1">
    <property type="nucleotide sequence ID" value="NZ_CP027228.1"/>
</dbReference>
<protein>
    <submittedName>
        <fullName evidence="2 3">Nitroreductase</fullName>
    </submittedName>
</protein>
<dbReference type="GeneID" id="78391372"/>
<reference evidence="2" key="2">
    <citation type="submission" date="2018-02" db="EMBL/GenBank/DDBJ databases">
        <authorList>
            <person name="Cohen D.B."/>
            <person name="Kent A.D."/>
        </authorList>
    </citation>
    <scope>NUCLEOTIDE SEQUENCE [LARGE SCALE GENOMIC DNA]</scope>
    <source>
        <strain evidence="2">CCUG 47132</strain>
    </source>
</reference>
<evidence type="ECO:0000313" key="4">
    <source>
        <dbReference type="Proteomes" id="UP000237883"/>
    </source>
</evidence>
<dbReference type="Pfam" id="PF00881">
    <property type="entry name" value="Nitroreductase"/>
    <property type="match status" value="2"/>
</dbReference>
<dbReference type="OrthoDB" id="9812105at2"/>
<sequence>MSLLTTMQKRRSVRKYNTEPVTEKELNDIISAALLAPNGKGLRPWEFVVVREKDTLRELMNCRKGGAKMLETANVAIAVYSDSDKTDTYTEDSSIAMTHMLLEAADLGLGAVWLQIRLRPSNVEGVTAEEFVNARLNPPKNMQVEALLVLGHIDEQPKAHELPSFPSDKVHNEKW</sequence>
<dbReference type="EMBL" id="JABZQH010000012">
    <property type="protein sequence ID" value="MBF1351632.1"/>
    <property type="molecule type" value="Genomic_DNA"/>
</dbReference>
<proteinExistence type="predicted"/>
<dbReference type="AlphaFoldDB" id="A0A2S0L3X7"/>
<dbReference type="Gene3D" id="3.40.109.10">
    <property type="entry name" value="NADH Oxidase"/>
    <property type="match status" value="1"/>
</dbReference>
<reference evidence="4" key="1">
    <citation type="submission" date="2018-02" db="EMBL/GenBank/DDBJ databases">
        <authorList>
            <person name="Holder M.E."/>
            <person name="Ajami N.J."/>
            <person name="Petrosino J.F."/>
        </authorList>
    </citation>
    <scope>NUCLEOTIDE SEQUENCE [LARGE SCALE GENOMIC DNA]</scope>
    <source>
        <strain evidence="4">CCUG 47132</strain>
    </source>
</reference>
<dbReference type="InterPro" id="IPR000415">
    <property type="entry name" value="Nitroreductase-like"/>
</dbReference>
<dbReference type="Proteomes" id="UP000237883">
    <property type="component" value="Chromosome"/>
</dbReference>
<name>A0A2S0L3X7_9FIRM</name>
<organism evidence="2 4">
    <name type="scientific">Mogibacterium diversum</name>
    <dbReference type="NCBI Taxonomy" id="114527"/>
    <lineage>
        <taxon>Bacteria</taxon>
        <taxon>Bacillati</taxon>
        <taxon>Bacillota</taxon>
        <taxon>Clostridia</taxon>
        <taxon>Peptostreptococcales</taxon>
        <taxon>Anaerovoracaceae</taxon>
        <taxon>Mogibacterium</taxon>
    </lineage>
</organism>
<evidence type="ECO:0000313" key="3">
    <source>
        <dbReference type="EMBL" id="MBF1351632.1"/>
    </source>
</evidence>
<feature type="domain" description="Nitroreductase" evidence="1">
    <location>
        <begin position="8"/>
        <end position="58"/>
    </location>
</feature>
<reference evidence="3" key="3">
    <citation type="submission" date="2020-04" db="EMBL/GenBank/DDBJ databases">
        <title>Deep metagenomics examines the oral microbiome during advanced dental caries in children, revealing novel taxa and co-occurrences with host molecules.</title>
        <authorList>
            <person name="Baker J.L."/>
            <person name="Morton J.T."/>
            <person name="Dinis M."/>
            <person name="Alvarez R."/>
            <person name="Tran N.C."/>
            <person name="Knight R."/>
            <person name="Edlund A."/>
        </authorList>
    </citation>
    <scope>NUCLEOTIDE SEQUENCE</scope>
    <source>
        <strain evidence="3">JCVI_24_bin.8</strain>
    </source>
</reference>
<feature type="domain" description="Nitroreductase" evidence="1">
    <location>
        <begin position="64"/>
        <end position="151"/>
    </location>
</feature>
<dbReference type="Proteomes" id="UP000722050">
    <property type="component" value="Unassembled WGS sequence"/>
</dbReference>